<evidence type="ECO:0000256" key="3">
    <source>
        <dbReference type="ARBA" id="ARBA00022490"/>
    </source>
</evidence>
<keyword evidence="9 12" id="KW-0486">Methionine biosynthesis</keyword>
<dbReference type="InterPro" id="IPR027363">
    <property type="entry name" value="M1Pi_N"/>
</dbReference>
<keyword evidence="4 12" id="KW-0028">Amino-acid biosynthesis</keyword>
<keyword evidence="6" id="KW-0547">Nucleotide-binding</keyword>
<evidence type="ECO:0000256" key="2">
    <source>
        <dbReference type="ARBA" id="ARBA00011738"/>
    </source>
</evidence>
<keyword evidence="8" id="KW-0067">ATP-binding</keyword>
<evidence type="ECO:0000256" key="8">
    <source>
        <dbReference type="ARBA" id="ARBA00022840"/>
    </source>
</evidence>
<dbReference type="InterPro" id="IPR037171">
    <property type="entry name" value="NagB/RpiA_transferase-like"/>
</dbReference>
<dbReference type="GO" id="GO:0005737">
    <property type="term" value="C:cytoplasm"/>
    <property type="evidence" value="ECO:0007669"/>
    <property type="project" value="UniProtKB-SubCell"/>
</dbReference>
<keyword evidence="15" id="KW-1185">Reference proteome</keyword>
<dbReference type="SUPFAM" id="SSF100950">
    <property type="entry name" value="NagB/RpiA/CoA transferase-like"/>
    <property type="match status" value="1"/>
</dbReference>
<proteinExistence type="inferred from homology"/>
<evidence type="ECO:0000313" key="14">
    <source>
        <dbReference type="EMBL" id="KAK9830593.1"/>
    </source>
</evidence>
<protein>
    <recommendedName>
        <fullName evidence="12">Methylthioribose-1-phosphate isomerase</fullName>
        <shortName evidence="12">M1Pi</shortName>
        <shortName evidence="12">MTR-1-P isomerase</shortName>
        <ecNumber evidence="12">5.3.1.23</ecNumber>
    </recommendedName>
    <alternativeName>
        <fullName evidence="12">S-methyl-5-thioribose-1-phosphate isomerase</fullName>
    </alternativeName>
    <alternativeName>
        <fullName evidence="12">Translation initiation factor eIF-2B subunit alpha/beta/delta-like protein</fullName>
    </alternativeName>
</protein>
<keyword evidence="7" id="KW-0418">Kinase</keyword>
<keyword evidence="3 12" id="KW-0963">Cytoplasm</keyword>
<comment type="catalytic activity">
    <reaction evidence="12">
        <text>5-(methylsulfanyl)-alpha-D-ribose 1-phosphate = 5-(methylsulfanyl)-D-ribulose 1-phosphate</text>
        <dbReference type="Rhea" id="RHEA:19989"/>
        <dbReference type="ChEBI" id="CHEBI:58533"/>
        <dbReference type="ChEBI" id="CHEBI:58548"/>
        <dbReference type="EC" id="5.3.1.23"/>
    </reaction>
</comment>
<dbReference type="NCBIfam" id="TIGR01767">
    <property type="entry name" value="MTRK"/>
    <property type="match status" value="1"/>
</dbReference>
<evidence type="ECO:0000256" key="7">
    <source>
        <dbReference type="ARBA" id="ARBA00022777"/>
    </source>
</evidence>
<dbReference type="PANTHER" id="PTHR34273:SF2">
    <property type="entry name" value="METHYLTHIORIBOSE KINASE"/>
    <property type="match status" value="1"/>
</dbReference>
<dbReference type="InterPro" id="IPR005251">
    <property type="entry name" value="IF-M1Pi"/>
</dbReference>
<comment type="subunit">
    <text evidence="2">Homodimer.</text>
</comment>
<dbReference type="PANTHER" id="PTHR34273">
    <property type="entry name" value="METHYLTHIORIBOSE KINASE"/>
    <property type="match status" value="1"/>
</dbReference>
<feature type="domain" description="Aminoglycoside phosphotransferase" evidence="13">
    <location>
        <begin position="425"/>
        <end position="671"/>
    </location>
</feature>
<comment type="caution">
    <text evidence="14">The sequence shown here is derived from an EMBL/GenBank/DDBJ whole genome shotgun (WGS) entry which is preliminary data.</text>
</comment>
<dbReference type="HAMAP" id="MF_01678">
    <property type="entry name" value="Salvage_MtnA"/>
    <property type="match status" value="1"/>
</dbReference>
<evidence type="ECO:0000256" key="5">
    <source>
        <dbReference type="ARBA" id="ARBA00022679"/>
    </source>
</evidence>
<evidence type="ECO:0000256" key="12">
    <source>
        <dbReference type="HAMAP-Rule" id="MF_03119"/>
    </source>
</evidence>
<comment type="pathway">
    <text evidence="12">Amino-acid biosynthesis; L-methionine biosynthesis via salvage pathway; L-methionine from S-methyl-5-thio-alpha-D-ribose 1-phosphate: step 1/6.</text>
</comment>
<evidence type="ECO:0000256" key="10">
    <source>
        <dbReference type="ARBA" id="ARBA00023235"/>
    </source>
</evidence>
<evidence type="ECO:0000256" key="4">
    <source>
        <dbReference type="ARBA" id="ARBA00022605"/>
    </source>
</evidence>
<dbReference type="NCBIfam" id="TIGR00512">
    <property type="entry name" value="salvage_mtnA"/>
    <property type="match status" value="1"/>
</dbReference>
<keyword evidence="5" id="KW-0808">Transferase</keyword>
<dbReference type="GO" id="GO:0005524">
    <property type="term" value="F:ATP binding"/>
    <property type="evidence" value="ECO:0007669"/>
    <property type="project" value="UniProtKB-KW"/>
</dbReference>
<comment type="subcellular location">
    <subcellularLocation>
        <location evidence="12">Cytoplasm</location>
    </subcellularLocation>
    <subcellularLocation>
        <location evidence="12">Nucleus</location>
    </subcellularLocation>
</comment>
<sequence>MTALEAIRWRQGPPASLQLLDQRLLPLQTVYINVGGPSESWHAIKDMAIRGAPAIAIAAALALAAELVNGGGGTQFSSPSAVQEHVKKQMAYLVTSRPTAVNLSIAEQQLTALAAKAASAPGATAASVTEAVVGACHAMLQADVAGNKAMGDFGAKAILAELTARGRSSKAPVRALTHCNTGSLATAAYGTALGVVRALAQRGALEHVFCTETRPYNQGSRLTAYELVHDGLPATLVADSAAGALLAAGRVDAVVTGADRVAANGDTANKIGTLSLAVNAQRCGVPFYIAAPTQTLDPNMADGSHIPIEERSPSELTHDIDGRQVAAPGIQVWNPGFDVTPAELIQGIITEKGVIERLQDGTFDVRGFMASHGLLPPQSGSAQVPCSTIPGFRALDAEGVRGYLAADPELARRIGPSRSEADWQVREVGDGNINYVYIVKGPAGGLVVKQGLPYIRIARDWALTQERARFEAEALQEQARHAPVHVPAVHRFDAQLALIVMEYLPPPHSIVRGQLTAGALLPRLPAHVAEFMAATLFGTSLFALDTIRWRQQQARFQNGELCRLTEQVIFSDPYRAARVNRHTTPQLDAEAAALRADPQAKAAAAALKAKFCELQQALLHGDLHTGSIMATQETTYMIDAEFACVGPIAFDVGKMVGNLLLAFFASDGLASAAEPRHRQRRWLLQATEEMYSNFTNTFVSRWTTAVQSSTAGDLCPADIFGPEAAGGAEALQVAQATFLLELLPDVLAFAGAVMIRRIVGIAHVADLDTISDPDIRAVCERRALRCARELLVNPQRFADMRAVAAHADAARTDGAQPHFALQTES</sequence>
<comment type="similarity">
    <text evidence="1">Belongs to the methylthioribose kinase family.</text>
</comment>
<dbReference type="InterPro" id="IPR000649">
    <property type="entry name" value="IF-2B-related"/>
</dbReference>
<accession>A0AAW1RAK3</accession>
<feature type="site" description="Transition state stabilizer" evidence="12">
    <location>
        <position position="179"/>
    </location>
</feature>
<dbReference type="InterPro" id="IPR011009">
    <property type="entry name" value="Kinase-like_dom_sf"/>
</dbReference>
<dbReference type="FunFam" id="1.20.120.420:FF:000003">
    <property type="entry name" value="Methylthioribose-1-phosphate isomerase"/>
    <property type="match status" value="1"/>
</dbReference>
<dbReference type="Gene3D" id="3.30.200.20">
    <property type="entry name" value="Phosphorylase Kinase, domain 1"/>
    <property type="match status" value="1"/>
</dbReference>
<dbReference type="NCBIfam" id="NF004326">
    <property type="entry name" value="PRK05720.1"/>
    <property type="match status" value="1"/>
</dbReference>
<dbReference type="GO" id="GO:0046523">
    <property type="term" value="F:S-methyl-5-thioribose-1-phosphate isomerase activity"/>
    <property type="evidence" value="ECO:0007669"/>
    <property type="project" value="UniProtKB-UniRule"/>
</dbReference>
<evidence type="ECO:0000256" key="1">
    <source>
        <dbReference type="ARBA" id="ARBA00010165"/>
    </source>
</evidence>
<keyword evidence="11 12" id="KW-0539">Nucleus</keyword>
<dbReference type="FunFam" id="3.40.50.10470:FF:000003">
    <property type="entry name" value="Methylthioribose-1-phosphate isomerase"/>
    <property type="match status" value="1"/>
</dbReference>
<dbReference type="EC" id="5.3.1.23" evidence="12"/>
<gene>
    <name evidence="14" type="ORF">WJX81_002762</name>
</gene>
<evidence type="ECO:0000256" key="6">
    <source>
        <dbReference type="ARBA" id="ARBA00022741"/>
    </source>
</evidence>
<dbReference type="EMBL" id="JALJOU010000050">
    <property type="protein sequence ID" value="KAK9830593.1"/>
    <property type="molecule type" value="Genomic_DNA"/>
</dbReference>
<dbReference type="Pfam" id="PF01636">
    <property type="entry name" value="APH"/>
    <property type="match status" value="1"/>
</dbReference>
<dbReference type="Pfam" id="PF01008">
    <property type="entry name" value="IF-2B"/>
    <property type="match status" value="1"/>
</dbReference>
<dbReference type="AlphaFoldDB" id="A0AAW1RAK3"/>
<evidence type="ECO:0000313" key="15">
    <source>
        <dbReference type="Proteomes" id="UP001445335"/>
    </source>
</evidence>
<dbReference type="Gene3D" id="3.40.50.10470">
    <property type="entry name" value="Translation initiation factor eif-2b, domain 2"/>
    <property type="match status" value="1"/>
</dbReference>
<organism evidence="14 15">
    <name type="scientific">Elliptochloris bilobata</name>
    <dbReference type="NCBI Taxonomy" id="381761"/>
    <lineage>
        <taxon>Eukaryota</taxon>
        <taxon>Viridiplantae</taxon>
        <taxon>Chlorophyta</taxon>
        <taxon>core chlorophytes</taxon>
        <taxon>Trebouxiophyceae</taxon>
        <taxon>Trebouxiophyceae incertae sedis</taxon>
        <taxon>Elliptochloris clade</taxon>
        <taxon>Elliptochloris</taxon>
    </lineage>
</organism>
<dbReference type="Proteomes" id="UP001445335">
    <property type="component" value="Unassembled WGS sequence"/>
</dbReference>
<dbReference type="InterPro" id="IPR011559">
    <property type="entry name" value="Initiation_fac_2B_a/b/d"/>
</dbReference>
<feature type="active site" description="Proton donor" evidence="12">
    <location>
        <position position="259"/>
    </location>
</feature>
<evidence type="ECO:0000256" key="9">
    <source>
        <dbReference type="ARBA" id="ARBA00023167"/>
    </source>
</evidence>
<dbReference type="GO" id="GO:0005634">
    <property type="term" value="C:nucleus"/>
    <property type="evidence" value="ECO:0007669"/>
    <property type="project" value="UniProtKB-SubCell"/>
</dbReference>
<dbReference type="Gene3D" id="1.20.120.420">
    <property type="entry name" value="translation initiation factor eif-2b, domain 1"/>
    <property type="match status" value="1"/>
</dbReference>
<dbReference type="InterPro" id="IPR002575">
    <property type="entry name" value="Aminoglycoside_PTrfase"/>
</dbReference>
<dbReference type="InterPro" id="IPR009212">
    <property type="entry name" value="Methylthioribose_kinase"/>
</dbReference>
<dbReference type="SUPFAM" id="SSF56112">
    <property type="entry name" value="Protein kinase-like (PK-like)"/>
    <property type="match status" value="1"/>
</dbReference>
<evidence type="ECO:0000259" key="13">
    <source>
        <dbReference type="Pfam" id="PF01636"/>
    </source>
</evidence>
<keyword evidence="10 12" id="KW-0413">Isomerase</keyword>
<comment type="similarity">
    <text evidence="12">Belongs to the eIF-2B alpha/beta/delta subunits family. MtnA subfamily.</text>
</comment>
<dbReference type="GO" id="GO:0019509">
    <property type="term" value="P:L-methionine salvage from methylthioadenosine"/>
    <property type="evidence" value="ECO:0007669"/>
    <property type="project" value="UniProtKB-UniRule"/>
</dbReference>
<dbReference type="Gene3D" id="3.90.1200.10">
    <property type="match status" value="1"/>
</dbReference>
<evidence type="ECO:0000256" key="11">
    <source>
        <dbReference type="ARBA" id="ARBA00023242"/>
    </source>
</evidence>
<reference evidence="14 15" key="1">
    <citation type="journal article" date="2024" name="Nat. Commun.">
        <title>Phylogenomics reveals the evolutionary origins of lichenization in chlorophyte algae.</title>
        <authorList>
            <person name="Puginier C."/>
            <person name="Libourel C."/>
            <person name="Otte J."/>
            <person name="Skaloud P."/>
            <person name="Haon M."/>
            <person name="Grisel S."/>
            <person name="Petersen M."/>
            <person name="Berrin J.G."/>
            <person name="Delaux P.M."/>
            <person name="Dal Grande F."/>
            <person name="Keller J."/>
        </authorList>
    </citation>
    <scope>NUCLEOTIDE SEQUENCE [LARGE SCALE GENOMIC DNA]</scope>
    <source>
        <strain evidence="14 15">SAG 245.80</strain>
    </source>
</reference>
<dbReference type="InterPro" id="IPR042529">
    <property type="entry name" value="IF_2B-like_C"/>
</dbReference>
<dbReference type="NCBIfam" id="TIGR00524">
    <property type="entry name" value="eIF-2B_rel"/>
    <property type="match status" value="1"/>
</dbReference>
<name>A0AAW1RAK3_9CHLO</name>
<comment type="function">
    <text evidence="12">Catalyzes the interconversion of methylthioribose-1-phosphate (MTR-1-P) into methylthioribulose-1-phosphate (MTRu-1-P).</text>
</comment>
<dbReference type="GO" id="GO:0046522">
    <property type="term" value="F:S-methyl-5-thioribose kinase activity"/>
    <property type="evidence" value="ECO:0007669"/>
    <property type="project" value="InterPro"/>
</dbReference>